<dbReference type="EMBL" id="CP048877">
    <property type="protein sequence ID" value="QIJ71190.1"/>
    <property type="molecule type" value="Genomic_DNA"/>
</dbReference>
<evidence type="ECO:0000313" key="2">
    <source>
        <dbReference type="Proteomes" id="UP000502179"/>
    </source>
</evidence>
<evidence type="ECO:0000313" key="1">
    <source>
        <dbReference type="EMBL" id="QIJ71190.1"/>
    </source>
</evidence>
<dbReference type="KEGG" id="tav:G4V39_02370"/>
<keyword evidence="2" id="KW-1185">Reference proteome</keyword>
<dbReference type="AlphaFoldDB" id="A0A6G7PU95"/>
<dbReference type="Proteomes" id="UP000502179">
    <property type="component" value="Chromosome"/>
</dbReference>
<accession>A0A6G7PU95</accession>
<organism evidence="1 2">
    <name type="scientific">Thermosulfuriphilus ammonigenes</name>
    <dbReference type="NCBI Taxonomy" id="1936021"/>
    <lineage>
        <taxon>Bacteria</taxon>
        <taxon>Pseudomonadati</taxon>
        <taxon>Thermodesulfobacteriota</taxon>
        <taxon>Thermodesulfobacteria</taxon>
        <taxon>Thermodesulfobacteriales</taxon>
        <taxon>Thermodesulfobacteriaceae</taxon>
        <taxon>Thermosulfuriphilus</taxon>
    </lineage>
</organism>
<proteinExistence type="predicted"/>
<gene>
    <name evidence="1" type="ORF">G4V39_02370</name>
</gene>
<dbReference type="SUPFAM" id="SSF46955">
    <property type="entry name" value="Putative DNA-binding domain"/>
    <property type="match status" value="1"/>
</dbReference>
<dbReference type="Pfam" id="PF12728">
    <property type="entry name" value="HTH_17"/>
    <property type="match status" value="1"/>
</dbReference>
<name>A0A6G7PU95_9BACT</name>
<dbReference type="RefSeq" id="WP_166031412.1">
    <property type="nucleotide sequence ID" value="NZ_CP048877.1"/>
</dbReference>
<dbReference type="InterPro" id="IPR009061">
    <property type="entry name" value="DNA-bd_dom_put_sf"/>
</dbReference>
<dbReference type="InterPro" id="IPR041657">
    <property type="entry name" value="HTH_17"/>
</dbReference>
<protein>
    <submittedName>
        <fullName evidence="1">Helix-turn-helix domain-containing protein</fullName>
    </submittedName>
</protein>
<reference evidence="1 2" key="1">
    <citation type="submission" date="2020-02" db="EMBL/GenBank/DDBJ databases">
        <title>Genome analysis of Thermosulfuriphilus ammonigenes ST65T, an anaerobic thermophilic chemolithoautotrophic bacterium isolated from a deep-sea hydrothermal vent.</title>
        <authorList>
            <person name="Slobodkina G."/>
            <person name="Allioux M."/>
            <person name="Merkel A."/>
            <person name="Alain K."/>
            <person name="Jebbar M."/>
            <person name="Slobodkin A."/>
        </authorList>
    </citation>
    <scope>NUCLEOTIDE SEQUENCE [LARGE SCALE GENOMIC DNA]</scope>
    <source>
        <strain evidence="1 2">ST65</strain>
    </source>
</reference>
<sequence length="63" mass="7171">MKPLFIAATEVSKLFPGLSPKTLANLRSQGRGPRFFKKGRRVFYRVEDLERWLAEGEVKTSGC</sequence>